<evidence type="ECO:0000256" key="2">
    <source>
        <dbReference type="ARBA" id="ARBA00011903"/>
    </source>
</evidence>
<reference evidence="10" key="1">
    <citation type="submission" date="2020-08" db="EMBL/GenBank/DDBJ databases">
        <title>Genome public.</title>
        <authorList>
            <person name="Liu C."/>
            <person name="Sun Q."/>
        </authorList>
    </citation>
    <scope>NUCLEOTIDE SEQUENCE</scope>
    <source>
        <strain evidence="10">NSJ-33</strain>
    </source>
</reference>
<dbReference type="GO" id="GO:0042802">
    <property type="term" value="F:identical protein binding"/>
    <property type="evidence" value="ECO:0007669"/>
    <property type="project" value="UniProtKB-ARBA"/>
</dbReference>
<evidence type="ECO:0000256" key="6">
    <source>
        <dbReference type="ARBA" id="ARBA00022840"/>
    </source>
</evidence>
<dbReference type="GO" id="GO:0005886">
    <property type="term" value="C:plasma membrane"/>
    <property type="evidence" value="ECO:0007669"/>
    <property type="project" value="TreeGrafter"/>
</dbReference>
<dbReference type="PANTHER" id="PTHR32309:SF13">
    <property type="entry name" value="FERRIC ENTEROBACTIN TRANSPORT PROTEIN FEPE"/>
    <property type="match status" value="1"/>
</dbReference>
<keyword evidence="7" id="KW-0829">Tyrosine-protein kinase</keyword>
<gene>
    <name evidence="10" type="ORF">H8710_08280</name>
</gene>
<dbReference type="FunFam" id="3.40.50.300:FF:000527">
    <property type="entry name" value="Tyrosine-protein kinase etk"/>
    <property type="match status" value="1"/>
</dbReference>
<dbReference type="InterPro" id="IPR025669">
    <property type="entry name" value="AAA_dom"/>
</dbReference>
<evidence type="ECO:0000256" key="4">
    <source>
        <dbReference type="ARBA" id="ARBA00022741"/>
    </source>
</evidence>
<evidence type="ECO:0000313" key="10">
    <source>
        <dbReference type="EMBL" id="MBC8560061.1"/>
    </source>
</evidence>
<evidence type="ECO:0000256" key="8">
    <source>
        <dbReference type="ARBA" id="ARBA00051245"/>
    </source>
</evidence>
<dbReference type="InterPro" id="IPR027417">
    <property type="entry name" value="P-loop_NTPase"/>
</dbReference>
<evidence type="ECO:0000313" key="11">
    <source>
        <dbReference type="Proteomes" id="UP000610760"/>
    </source>
</evidence>
<evidence type="ECO:0000256" key="3">
    <source>
        <dbReference type="ARBA" id="ARBA00022679"/>
    </source>
</evidence>
<evidence type="ECO:0000256" key="1">
    <source>
        <dbReference type="ARBA" id="ARBA00007316"/>
    </source>
</evidence>
<evidence type="ECO:0000256" key="5">
    <source>
        <dbReference type="ARBA" id="ARBA00022777"/>
    </source>
</evidence>
<keyword evidence="5 10" id="KW-0418">Kinase</keyword>
<comment type="catalytic activity">
    <reaction evidence="8">
        <text>L-tyrosyl-[protein] + ATP = O-phospho-L-tyrosyl-[protein] + ADP + H(+)</text>
        <dbReference type="Rhea" id="RHEA:10596"/>
        <dbReference type="Rhea" id="RHEA-COMP:10136"/>
        <dbReference type="Rhea" id="RHEA-COMP:20101"/>
        <dbReference type="ChEBI" id="CHEBI:15378"/>
        <dbReference type="ChEBI" id="CHEBI:30616"/>
        <dbReference type="ChEBI" id="CHEBI:46858"/>
        <dbReference type="ChEBI" id="CHEBI:61978"/>
        <dbReference type="ChEBI" id="CHEBI:456216"/>
        <dbReference type="EC" id="2.7.10.2"/>
    </reaction>
</comment>
<name>A0A926E2F0_9FIRM</name>
<comment type="similarity">
    <text evidence="1">Belongs to the CpsD/CapB family.</text>
</comment>
<keyword evidence="11" id="KW-1185">Reference proteome</keyword>
<proteinExistence type="inferred from homology"/>
<dbReference type="CDD" id="cd05387">
    <property type="entry name" value="BY-kinase"/>
    <property type="match status" value="1"/>
</dbReference>
<protein>
    <recommendedName>
        <fullName evidence="2">non-specific protein-tyrosine kinase</fullName>
        <ecNumber evidence="2">2.7.10.2</ecNumber>
    </recommendedName>
</protein>
<evidence type="ECO:0000259" key="9">
    <source>
        <dbReference type="Pfam" id="PF13614"/>
    </source>
</evidence>
<organism evidence="10 11">
    <name type="scientific">Fumia xinanensis</name>
    <dbReference type="NCBI Taxonomy" id="2763659"/>
    <lineage>
        <taxon>Bacteria</taxon>
        <taxon>Bacillati</taxon>
        <taxon>Bacillota</taxon>
        <taxon>Clostridia</taxon>
        <taxon>Eubacteriales</taxon>
        <taxon>Oscillospiraceae</taxon>
        <taxon>Fumia</taxon>
    </lineage>
</organism>
<keyword evidence="6" id="KW-0067">ATP-binding</keyword>
<dbReference type="InterPro" id="IPR005702">
    <property type="entry name" value="Wzc-like_C"/>
</dbReference>
<dbReference type="GO" id="GO:0005524">
    <property type="term" value="F:ATP binding"/>
    <property type="evidence" value="ECO:0007669"/>
    <property type="project" value="UniProtKB-KW"/>
</dbReference>
<comment type="caution">
    <text evidence="10">The sequence shown here is derived from an EMBL/GenBank/DDBJ whole genome shotgun (WGS) entry which is preliminary data.</text>
</comment>
<keyword evidence="3" id="KW-0808">Transferase</keyword>
<dbReference type="InterPro" id="IPR050445">
    <property type="entry name" value="Bact_polysacc_biosynth/exp"/>
</dbReference>
<accession>A0A926E2F0</accession>
<sequence length="242" mass="26639">MFNQNKKPNSASSRVQNKLTQAIPFQIVEAYKNVRTSLLFSLAPASQKSIVVSSAEPDTGKSTTCSNLAITMSQTGARVVLIDADMRKPVQHKIFQVNNTTGLSELLSGFANLNDVIHSDVASKLDLITSGPIPPNPSELLGSESMEKLLEVLSEHYDYIFIDTPPINVVADSLLLCGKTAGTLLVTRQKQTTYDELDKAIDNIKSIDGNILGVVITDVKEHEKPYAYYKSYKSYDYQYGRS</sequence>
<feature type="domain" description="AAA" evidence="9">
    <location>
        <begin position="48"/>
        <end position="205"/>
    </location>
</feature>
<dbReference type="EMBL" id="JACRSV010000002">
    <property type="protein sequence ID" value="MBC8560061.1"/>
    <property type="molecule type" value="Genomic_DNA"/>
</dbReference>
<dbReference type="Proteomes" id="UP000610760">
    <property type="component" value="Unassembled WGS sequence"/>
</dbReference>
<keyword evidence="4" id="KW-0547">Nucleotide-binding</keyword>
<dbReference type="EC" id="2.7.10.2" evidence="2"/>
<dbReference type="SUPFAM" id="SSF52540">
    <property type="entry name" value="P-loop containing nucleoside triphosphate hydrolases"/>
    <property type="match status" value="1"/>
</dbReference>
<dbReference type="RefSeq" id="WP_249295020.1">
    <property type="nucleotide sequence ID" value="NZ_JACRSV010000002.1"/>
</dbReference>
<dbReference type="PANTHER" id="PTHR32309">
    <property type="entry name" value="TYROSINE-PROTEIN KINASE"/>
    <property type="match status" value="1"/>
</dbReference>
<evidence type="ECO:0000256" key="7">
    <source>
        <dbReference type="ARBA" id="ARBA00023137"/>
    </source>
</evidence>
<dbReference type="Pfam" id="PF13614">
    <property type="entry name" value="AAA_31"/>
    <property type="match status" value="1"/>
</dbReference>
<dbReference type="AlphaFoldDB" id="A0A926E2F0"/>
<dbReference type="GO" id="GO:0004715">
    <property type="term" value="F:non-membrane spanning protein tyrosine kinase activity"/>
    <property type="evidence" value="ECO:0007669"/>
    <property type="project" value="UniProtKB-EC"/>
</dbReference>
<dbReference type="Gene3D" id="3.40.50.300">
    <property type="entry name" value="P-loop containing nucleotide triphosphate hydrolases"/>
    <property type="match status" value="1"/>
</dbReference>
<dbReference type="NCBIfam" id="TIGR01007">
    <property type="entry name" value="eps_fam"/>
    <property type="match status" value="1"/>
</dbReference>